<evidence type="ECO:0000256" key="2">
    <source>
        <dbReference type="ARBA" id="ARBA00009045"/>
    </source>
</evidence>
<name>A0ABQ8YH22_9EUKA</name>
<organism evidence="11 12">
    <name type="scientific">Anaeramoeba flamelloides</name>
    <dbReference type="NCBI Taxonomy" id="1746091"/>
    <lineage>
        <taxon>Eukaryota</taxon>
        <taxon>Metamonada</taxon>
        <taxon>Anaeramoebidae</taxon>
        <taxon>Anaeramoeba</taxon>
    </lineage>
</organism>
<evidence type="ECO:0000256" key="6">
    <source>
        <dbReference type="ARBA" id="ARBA00022989"/>
    </source>
</evidence>
<evidence type="ECO:0000256" key="9">
    <source>
        <dbReference type="SAM" id="Phobius"/>
    </source>
</evidence>
<feature type="transmembrane region" description="Helical" evidence="9">
    <location>
        <begin position="158"/>
        <end position="180"/>
    </location>
</feature>
<feature type="transmembrane region" description="Helical" evidence="9">
    <location>
        <begin position="97"/>
        <end position="120"/>
    </location>
</feature>
<evidence type="ECO:0000259" key="10">
    <source>
        <dbReference type="Pfam" id="PF01694"/>
    </source>
</evidence>
<dbReference type="InterPro" id="IPR022764">
    <property type="entry name" value="Peptidase_S54_rhomboid_dom"/>
</dbReference>
<accession>A0ABQ8YH22</accession>
<evidence type="ECO:0000256" key="5">
    <source>
        <dbReference type="ARBA" id="ARBA00022801"/>
    </source>
</evidence>
<dbReference type="EMBL" id="JAOAOG010000167">
    <property type="protein sequence ID" value="KAJ6243908.1"/>
    <property type="molecule type" value="Genomic_DNA"/>
</dbReference>
<sequence length="361" mass="41239">MFRRNMRNVNTSFSTIPFVSRMIMILCIVLALLGGFTKLPIQQLCMSPYYIFENWFNFYRIFISPFLHLGFLHILFNMTTFRWMGTSLEKLIGSVNMFILTFLFIILSGILNLGISYASLNLFNYSRFYTSCGVGFSGVIFGMIVIESRLSHQRYRSIWGLFNVPNSVYPIALLIFLQLIMNRVSFIGHLCGLLVGYLYVYGKLNFLFLSQNYVQKIEQLIPKISESQGFVKGGVDVLFEEQDILPETIQQTTNQLTLSVQNFVAENILRNGQNAQQGQQAQQVQQVQQAQQGQQNNNEQEDEDTPQEKSGVEEGLIPALENEDFLNLDNISLSGTEQDNTPSDNNLPSQDDLENEKDSKN</sequence>
<feature type="transmembrane region" description="Helical" evidence="9">
    <location>
        <begin position="12"/>
        <end position="36"/>
    </location>
</feature>
<feature type="region of interest" description="Disordered" evidence="8">
    <location>
        <begin position="275"/>
        <end position="361"/>
    </location>
</feature>
<gene>
    <name evidence="11" type="ORF">M0813_21697</name>
</gene>
<dbReference type="PANTHER" id="PTHR43066">
    <property type="entry name" value="RHOMBOID-RELATED PROTEIN"/>
    <property type="match status" value="1"/>
</dbReference>
<feature type="transmembrane region" description="Helical" evidence="9">
    <location>
        <begin position="56"/>
        <end position="76"/>
    </location>
</feature>
<keyword evidence="3" id="KW-0645">Protease</keyword>
<proteinExistence type="inferred from homology"/>
<feature type="compositionally biased region" description="Low complexity" evidence="8">
    <location>
        <begin position="275"/>
        <end position="298"/>
    </location>
</feature>
<keyword evidence="4 9" id="KW-0812">Transmembrane</keyword>
<evidence type="ECO:0000256" key="1">
    <source>
        <dbReference type="ARBA" id="ARBA00004141"/>
    </source>
</evidence>
<evidence type="ECO:0000256" key="8">
    <source>
        <dbReference type="SAM" id="MobiDB-lite"/>
    </source>
</evidence>
<evidence type="ECO:0000256" key="4">
    <source>
        <dbReference type="ARBA" id="ARBA00022692"/>
    </source>
</evidence>
<dbReference type="SUPFAM" id="SSF144091">
    <property type="entry name" value="Rhomboid-like"/>
    <property type="match status" value="1"/>
</dbReference>
<dbReference type="Pfam" id="PF01694">
    <property type="entry name" value="Rhomboid"/>
    <property type="match status" value="1"/>
</dbReference>
<feature type="transmembrane region" description="Helical" evidence="9">
    <location>
        <begin position="186"/>
        <end position="209"/>
    </location>
</feature>
<dbReference type="Proteomes" id="UP001150062">
    <property type="component" value="Unassembled WGS sequence"/>
</dbReference>
<keyword evidence="5" id="KW-0378">Hydrolase</keyword>
<evidence type="ECO:0000256" key="7">
    <source>
        <dbReference type="ARBA" id="ARBA00023136"/>
    </source>
</evidence>
<comment type="similarity">
    <text evidence="2">Belongs to the peptidase S54 family.</text>
</comment>
<dbReference type="PANTHER" id="PTHR43066:SF1">
    <property type="entry name" value="RHOMBOID PROTEIN 2"/>
    <property type="match status" value="1"/>
</dbReference>
<keyword evidence="7 9" id="KW-0472">Membrane</keyword>
<feature type="compositionally biased region" description="Polar residues" evidence="8">
    <location>
        <begin position="329"/>
        <end position="349"/>
    </location>
</feature>
<protein>
    <submittedName>
        <fullName evidence="11">Rhomboid-like protein</fullName>
    </submittedName>
</protein>
<reference evidence="11" key="1">
    <citation type="submission" date="2022-08" db="EMBL/GenBank/DDBJ databases">
        <title>Novel sulfate-reducing endosymbionts in the free-living metamonad Anaeramoeba.</title>
        <authorList>
            <person name="Jerlstrom-Hultqvist J."/>
            <person name="Cepicka I."/>
            <person name="Gallot-Lavallee L."/>
            <person name="Salas-Leiva D."/>
            <person name="Curtis B.A."/>
            <person name="Zahonova K."/>
            <person name="Pipaliya S."/>
            <person name="Dacks J."/>
            <person name="Roger A.J."/>
        </authorList>
    </citation>
    <scope>NUCLEOTIDE SEQUENCE</scope>
    <source>
        <strain evidence="11">Schooner1</strain>
    </source>
</reference>
<evidence type="ECO:0000313" key="11">
    <source>
        <dbReference type="EMBL" id="KAJ6243908.1"/>
    </source>
</evidence>
<feature type="transmembrane region" description="Helical" evidence="9">
    <location>
        <begin position="126"/>
        <end position="146"/>
    </location>
</feature>
<keyword evidence="6 9" id="KW-1133">Transmembrane helix</keyword>
<comment type="subcellular location">
    <subcellularLocation>
        <location evidence="1">Membrane</location>
        <topology evidence="1">Multi-pass membrane protein</topology>
    </subcellularLocation>
</comment>
<comment type="caution">
    <text evidence="11">The sequence shown here is derived from an EMBL/GenBank/DDBJ whole genome shotgun (WGS) entry which is preliminary data.</text>
</comment>
<keyword evidence="12" id="KW-1185">Reference proteome</keyword>
<evidence type="ECO:0000313" key="12">
    <source>
        <dbReference type="Proteomes" id="UP001150062"/>
    </source>
</evidence>
<dbReference type="Gene3D" id="1.20.1540.10">
    <property type="entry name" value="Rhomboid-like"/>
    <property type="match status" value="1"/>
</dbReference>
<evidence type="ECO:0000256" key="3">
    <source>
        <dbReference type="ARBA" id="ARBA00022670"/>
    </source>
</evidence>
<dbReference type="InterPro" id="IPR035952">
    <property type="entry name" value="Rhomboid-like_sf"/>
</dbReference>
<feature type="domain" description="Peptidase S54 rhomboid" evidence="10">
    <location>
        <begin position="58"/>
        <end position="202"/>
    </location>
</feature>